<organism evidence="4 5">
    <name type="scientific">Gonapodya prolifera (strain JEL478)</name>
    <name type="common">Monoblepharis prolifera</name>
    <dbReference type="NCBI Taxonomy" id="1344416"/>
    <lineage>
        <taxon>Eukaryota</taxon>
        <taxon>Fungi</taxon>
        <taxon>Fungi incertae sedis</taxon>
        <taxon>Chytridiomycota</taxon>
        <taxon>Chytridiomycota incertae sedis</taxon>
        <taxon>Monoblepharidomycetes</taxon>
        <taxon>Monoblepharidales</taxon>
        <taxon>Gonapodyaceae</taxon>
        <taxon>Gonapodya</taxon>
    </lineage>
</organism>
<dbReference type="InterPro" id="IPR043131">
    <property type="entry name" value="BCAT-like_N"/>
</dbReference>
<dbReference type="Gene3D" id="3.20.10.10">
    <property type="entry name" value="D-amino Acid Aminotransferase, subunit A, domain 2"/>
    <property type="match status" value="1"/>
</dbReference>
<dbReference type="GO" id="GO:0008652">
    <property type="term" value="P:amino acid biosynthetic process"/>
    <property type="evidence" value="ECO:0007669"/>
    <property type="project" value="UniProtKB-ARBA"/>
</dbReference>
<dbReference type="InterPro" id="IPR036038">
    <property type="entry name" value="Aminotransferase-like"/>
</dbReference>
<dbReference type="InterPro" id="IPR043132">
    <property type="entry name" value="BCAT-like_C"/>
</dbReference>
<keyword evidence="4" id="KW-0032">Aminotransferase</keyword>
<dbReference type="AlphaFoldDB" id="A0A139AJT9"/>
<accession>A0A139AJT9</accession>
<dbReference type="Proteomes" id="UP000070544">
    <property type="component" value="Unassembled WGS sequence"/>
</dbReference>
<dbReference type="InterPro" id="IPR050571">
    <property type="entry name" value="Class-IV_PLP-Dep_Aminotrnsfr"/>
</dbReference>
<evidence type="ECO:0000313" key="4">
    <source>
        <dbReference type="EMBL" id="KXS17031.1"/>
    </source>
</evidence>
<dbReference type="FunFam" id="3.20.10.10:FF:000002">
    <property type="entry name" value="D-alanine aminotransferase"/>
    <property type="match status" value="1"/>
</dbReference>
<dbReference type="SUPFAM" id="SSF56752">
    <property type="entry name" value="D-aminoacid aminotransferase-like PLP-dependent enzymes"/>
    <property type="match status" value="1"/>
</dbReference>
<dbReference type="GO" id="GO:0008483">
    <property type="term" value="F:transaminase activity"/>
    <property type="evidence" value="ECO:0007669"/>
    <property type="project" value="UniProtKB-KW"/>
</dbReference>
<dbReference type="InterPro" id="IPR001544">
    <property type="entry name" value="Aminotrans_IV"/>
</dbReference>
<dbReference type="Pfam" id="PF01063">
    <property type="entry name" value="Aminotran_4"/>
    <property type="match status" value="1"/>
</dbReference>
<gene>
    <name evidence="4" type="ORF">M427DRAFT_55050</name>
</gene>
<dbReference type="STRING" id="1344416.A0A139AJT9"/>
<proteinExistence type="inferred from homology"/>
<dbReference type="OrthoDB" id="25921at2759"/>
<dbReference type="GO" id="GO:0046394">
    <property type="term" value="P:carboxylic acid biosynthetic process"/>
    <property type="evidence" value="ECO:0007669"/>
    <property type="project" value="UniProtKB-ARBA"/>
</dbReference>
<dbReference type="PANTHER" id="PTHR42743:SF11">
    <property type="entry name" value="AMINODEOXYCHORISMATE LYASE"/>
    <property type="match status" value="1"/>
</dbReference>
<dbReference type="PANTHER" id="PTHR42743">
    <property type="entry name" value="AMINO-ACID AMINOTRANSFERASE"/>
    <property type="match status" value="1"/>
</dbReference>
<dbReference type="Gene3D" id="3.30.470.10">
    <property type="match status" value="1"/>
</dbReference>
<dbReference type="OMA" id="WRGSEMM"/>
<sequence length="387" mass="42616">MLGKQVANAIASLSADALRVMTLELAHGNTIVEVHEGIQLAKPVDIAQLKAIPGIAEIIANATVKESHLAIGSDVISWQTPPVENKFAKGAAYLSGVGYVPISEAKISVTDYGYRRSDATYDVVSVWDGNFFRLDDHIARFRRSMDGLRMHPPESNDDIKRILHEILRLSGLKNAYVAMDCLRGVPPPGAPRRTDFCAQYIICYCIPYAWLIAKDIQETRGAYIVTSKVPRIPDECVDPTIKNFHWGDLTKASFAAYDQGADTAILLDQKGNLTEGPGFNICLIHTSSTPIRVVTPERGCLLGVTRQSVIELCEDMGFECEVRAVPKEEMERADEVFICTTAGGIMPISKVDGVDKCGGKPGPVTMAMRTRYWEKRAEGWHAEQISY</sequence>
<evidence type="ECO:0000256" key="1">
    <source>
        <dbReference type="ARBA" id="ARBA00001933"/>
    </source>
</evidence>
<evidence type="ECO:0000313" key="5">
    <source>
        <dbReference type="Proteomes" id="UP000070544"/>
    </source>
</evidence>
<comment type="cofactor">
    <cofactor evidence="1">
        <name>pyridoxal 5'-phosphate</name>
        <dbReference type="ChEBI" id="CHEBI:597326"/>
    </cofactor>
</comment>
<reference evidence="4 5" key="1">
    <citation type="journal article" date="2015" name="Genome Biol. Evol.">
        <title>Phylogenomic analyses indicate that early fungi evolved digesting cell walls of algal ancestors of land plants.</title>
        <authorList>
            <person name="Chang Y."/>
            <person name="Wang S."/>
            <person name="Sekimoto S."/>
            <person name="Aerts A.L."/>
            <person name="Choi C."/>
            <person name="Clum A."/>
            <person name="LaButti K.M."/>
            <person name="Lindquist E.A."/>
            <person name="Yee Ngan C."/>
            <person name="Ohm R.A."/>
            <person name="Salamov A.A."/>
            <person name="Grigoriev I.V."/>
            <person name="Spatafora J.W."/>
            <person name="Berbee M.L."/>
        </authorList>
    </citation>
    <scope>NUCLEOTIDE SEQUENCE [LARGE SCALE GENOMIC DNA]</scope>
    <source>
        <strain evidence="4 5">JEL478</strain>
    </source>
</reference>
<dbReference type="EMBL" id="KQ965749">
    <property type="protein sequence ID" value="KXS17031.1"/>
    <property type="molecule type" value="Genomic_DNA"/>
</dbReference>
<evidence type="ECO:0000256" key="2">
    <source>
        <dbReference type="ARBA" id="ARBA00009320"/>
    </source>
</evidence>
<name>A0A139AJT9_GONPJ</name>
<keyword evidence="4" id="KW-0808">Transferase</keyword>
<protein>
    <submittedName>
        <fullName evidence="4">D-aminoacid aminotransferase-like PLP-dependent enzyme</fullName>
    </submittedName>
</protein>
<keyword evidence="3" id="KW-0663">Pyridoxal phosphate</keyword>
<evidence type="ECO:0000256" key="3">
    <source>
        <dbReference type="ARBA" id="ARBA00022898"/>
    </source>
</evidence>
<comment type="similarity">
    <text evidence="2">Belongs to the class-IV pyridoxal-phosphate-dependent aminotransferase family.</text>
</comment>
<keyword evidence="5" id="KW-1185">Reference proteome</keyword>